<feature type="region of interest" description="Disordered" evidence="1">
    <location>
        <begin position="1"/>
        <end position="29"/>
    </location>
</feature>
<dbReference type="Proteomes" id="UP000189704">
    <property type="component" value="Unplaced"/>
</dbReference>
<dbReference type="GeneID" id="103265271"/>
<feature type="region of interest" description="Disordered" evidence="1">
    <location>
        <begin position="46"/>
        <end position="76"/>
    </location>
</feature>
<sequence length="162" mass="17833">MTSSPGSPPLSETWKELRGGEEEEEERAEYTADIISTTVAEPCRTCFTAGGSKTSPVDQQPEQQQPQDIVSLPLPPLPHATPDPFTLYRASCIKSPRWSIQAADLLVILVQQFPPLLPLPGSASHVSILEHNERVYLEASEVMLLWTVSKGERVDSSLHGWS</sequence>
<gene>
    <name evidence="3" type="primary">LOC103265271</name>
</gene>
<dbReference type="AlphaFoldDB" id="A0A1U7TXJ8"/>
<name>A0A1U7TXJ8_CARSF</name>
<dbReference type="RefSeq" id="XP_008061163.1">
    <property type="nucleotide sequence ID" value="XM_008062972.2"/>
</dbReference>
<protein>
    <submittedName>
        <fullName evidence="3">Uncharacterized protein LOC103265271</fullName>
    </submittedName>
</protein>
<evidence type="ECO:0000313" key="2">
    <source>
        <dbReference type="Proteomes" id="UP000189704"/>
    </source>
</evidence>
<organism evidence="2 3">
    <name type="scientific">Carlito syrichta</name>
    <name type="common">Philippine tarsier</name>
    <name type="synonym">Tarsius syrichta</name>
    <dbReference type="NCBI Taxonomy" id="1868482"/>
    <lineage>
        <taxon>Eukaryota</taxon>
        <taxon>Metazoa</taxon>
        <taxon>Chordata</taxon>
        <taxon>Craniata</taxon>
        <taxon>Vertebrata</taxon>
        <taxon>Euteleostomi</taxon>
        <taxon>Mammalia</taxon>
        <taxon>Eutheria</taxon>
        <taxon>Euarchontoglires</taxon>
        <taxon>Primates</taxon>
        <taxon>Haplorrhini</taxon>
        <taxon>Tarsiiformes</taxon>
        <taxon>Tarsiidae</taxon>
        <taxon>Carlito</taxon>
    </lineage>
</organism>
<accession>A0A1U7TXJ8</accession>
<dbReference type="OrthoDB" id="9838462at2759"/>
<proteinExistence type="predicted"/>
<keyword evidence="2" id="KW-1185">Reference proteome</keyword>
<reference evidence="3" key="1">
    <citation type="submission" date="2025-08" db="UniProtKB">
        <authorList>
            <consortium name="RefSeq"/>
        </authorList>
    </citation>
    <scope>IDENTIFICATION</scope>
</reference>
<evidence type="ECO:0000256" key="1">
    <source>
        <dbReference type="SAM" id="MobiDB-lite"/>
    </source>
</evidence>
<dbReference type="KEGG" id="csyr:103265271"/>
<evidence type="ECO:0000313" key="3">
    <source>
        <dbReference type="RefSeq" id="XP_008061163.1"/>
    </source>
</evidence>